<accession>A0ABQ7YKV1</accession>
<protein>
    <submittedName>
        <fullName evidence="1">Uncharacterized protein</fullName>
    </submittedName>
</protein>
<proteinExistence type="predicted"/>
<evidence type="ECO:0000313" key="2">
    <source>
        <dbReference type="Proteomes" id="UP000824890"/>
    </source>
</evidence>
<sequence length="378" mass="43065">TKHANIRILTIVALELKLYDGEDEPQGLQTAMKVDLRSVEFCGDSSTTNEARVMHRLFAVTVGASRYGRAERGGVMRRRCFNDESAVSSKLQTKQHIEGSTSSSLFSSFDLSLSFNQTHYPSLPFPSRCNALLVVMRSNLSHRRGMYTGRLCFTILVSSSNVESSFLSIFLQIFKASDLAVVHHLELCLFSDATQTHLSLSLSLSLFEIIRYFFFGLKEALGFAPSWHLWLRYTLVDVSYLNLNISHRYQSVRLQPPHAAPPASRGIRLKPLFSYSSLHNLYSLTPVAYLLWFFFTPLKRRRGFITIDIASMEMERHGAVGERKRESEKMDVGATRFSCLNLVKSALLSLVKPLNKSHKIHEFDRGERWKREISEIRG</sequence>
<keyword evidence="2" id="KW-1185">Reference proteome</keyword>
<gene>
    <name evidence="1" type="ORF">HID58_075279</name>
</gene>
<feature type="non-terminal residue" evidence="1">
    <location>
        <position position="1"/>
    </location>
</feature>
<dbReference type="Proteomes" id="UP000824890">
    <property type="component" value="Unassembled WGS sequence"/>
</dbReference>
<dbReference type="EMBL" id="JAGKQM010000017">
    <property type="protein sequence ID" value="KAH0868257.1"/>
    <property type="molecule type" value="Genomic_DNA"/>
</dbReference>
<evidence type="ECO:0000313" key="1">
    <source>
        <dbReference type="EMBL" id="KAH0868257.1"/>
    </source>
</evidence>
<name>A0ABQ7YKV1_BRANA</name>
<comment type="caution">
    <text evidence="1">The sequence shown here is derived from an EMBL/GenBank/DDBJ whole genome shotgun (WGS) entry which is preliminary data.</text>
</comment>
<organism evidence="1 2">
    <name type="scientific">Brassica napus</name>
    <name type="common">Rape</name>
    <dbReference type="NCBI Taxonomy" id="3708"/>
    <lineage>
        <taxon>Eukaryota</taxon>
        <taxon>Viridiplantae</taxon>
        <taxon>Streptophyta</taxon>
        <taxon>Embryophyta</taxon>
        <taxon>Tracheophyta</taxon>
        <taxon>Spermatophyta</taxon>
        <taxon>Magnoliopsida</taxon>
        <taxon>eudicotyledons</taxon>
        <taxon>Gunneridae</taxon>
        <taxon>Pentapetalae</taxon>
        <taxon>rosids</taxon>
        <taxon>malvids</taxon>
        <taxon>Brassicales</taxon>
        <taxon>Brassicaceae</taxon>
        <taxon>Brassiceae</taxon>
        <taxon>Brassica</taxon>
    </lineage>
</organism>
<reference evidence="1 2" key="1">
    <citation type="submission" date="2021-05" db="EMBL/GenBank/DDBJ databases">
        <title>Genome Assembly of Synthetic Allotetraploid Brassica napus Reveals Homoeologous Exchanges between Subgenomes.</title>
        <authorList>
            <person name="Davis J.T."/>
        </authorList>
    </citation>
    <scope>NUCLEOTIDE SEQUENCE [LARGE SCALE GENOMIC DNA]</scope>
    <source>
        <strain evidence="2">cv. Da-Ae</strain>
        <tissue evidence="1">Seedling</tissue>
    </source>
</reference>